<dbReference type="GeneID" id="19266694"/>
<comment type="cofactor">
    <cofactor evidence="5">
        <name>heme</name>
        <dbReference type="ChEBI" id="CHEBI:30413"/>
    </cofactor>
</comment>
<dbReference type="PRINTS" id="PR00385">
    <property type="entry name" value="P450"/>
</dbReference>
<dbReference type="PROSITE" id="PS00086">
    <property type="entry name" value="CYTOCHROME_P450"/>
    <property type="match status" value="1"/>
</dbReference>
<dbReference type="AlphaFoldDB" id="W3XP67"/>
<evidence type="ECO:0008006" key="9">
    <source>
        <dbReference type="Google" id="ProtNLM"/>
    </source>
</evidence>
<evidence type="ECO:0000256" key="6">
    <source>
        <dbReference type="RuleBase" id="RU000461"/>
    </source>
</evidence>
<gene>
    <name evidence="7" type="ORF">PFICI_01681</name>
</gene>
<keyword evidence="8" id="KW-1185">Reference proteome</keyword>
<dbReference type="eggNOG" id="KOG0156">
    <property type="taxonomic scope" value="Eukaryota"/>
</dbReference>
<dbReference type="OMA" id="GCWFNRV"/>
<keyword evidence="4 5" id="KW-0408">Iron</keyword>
<comment type="similarity">
    <text evidence="1 6">Belongs to the cytochrome P450 family.</text>
</comment>
<evidence type="ECO:0000256" key="1">
    <source>
        <dbReference type="ARBA" id="ARBA00010617"/>
    </source>
</evidence>
<dbReference type="InParanoid" id="W3XP67"/>
<proteinExistence type="inferred from homology"/>
<dbReference type="PANTHER" id="PTHR46300">
    <property type="entry name" value="P450, PUTATIVE (EUROFUNG)-RELATED-RELATED"/>
    <property type="match status" value="1"/>
</dbReference>
<keyword evidence="3 6" id="KW-0560">Oxidoreductase</keyword>
<evidence type="ECO:0000256" key="4">
    <source>
        <dbReference type="ARBA" id="ARBA00023004"/>
    </source>
</evidence>
<dbReference type="Gene3D" id="1.10.630.10">
    <property type="entry name" value="Cytochrome P450"/>
    <property type="match status" value="1"/>
</dbReference>
<protein>
    <recommendedName>
        <fullName evidence="9">Cytochrome P450</fullName>
    </recommendedName>
</protein>
<dbReference type="EMBL" id="KI912109">
    <property type="protein sequence ID" value="ETS87853.1"/>
    <property type="molecule type" value="Genomic_DNA"/>
</dbReference>
<feature type="binding site" description="axial binding residue" evidence="5">
    <location>
        <position position="444"/>
    </location>
    <ligand>
        <name>heme</name>
        <dbReference type="ChEBI" id="CHEBI:30413"/>
    </ligand>
    <ligandPart>
        <name>Fe</name>
        <dbReference type="ChEBI" id="CHEBI:18248"/>
    </ligandPart>
</feature>
<dbReference type="RefSeq" id="XP_007828453.1">
    <property type="nucleotide sequence ID" value="XM_007830262.1"/>
</dbReference>
<dbReference type="InterPro" id="IPR017972">
    <property type="entry name" value="Cyt_P450_CS"/>
</dbReference>
<dbReference type="GO" id="GO:0004497">
    <property type="term" value="F:monooxygenase activity"/>
    <property type="evidence" value="ECO:0007669"/>
    <property type="project" value="UniProtKB-KW"/>
</dbReference>
<dbReference type="KEGG" id="pfy:PFICI_01681"/>
<name>W3XP67_PESFW</name>
<dbReference type="InterPro" id="IPR036396">
    <property type="entry name" value="Cyt_P450_sf"/>
</dbReference>
<dbReference type="HOGENOM" id="CLU_001570_2_3_1"/>
<dbReference type="OrthoDB" id="1103324at2759"/>
<keyword evidence="6" id="KW-0503">Monooxygenase</keyword>
<dbReference type="GO" id="GO:0005506">
    <property type="term" value="F:iron ion binding"/>
    <property type="evidence" value="ECO:0007669"/>
    <property type="project" value="InterPro"/>
</dbReference>
<evidence type="ECO:0000313" key="8">
    <source>
        <dbReference type="Proteomes" id="UP000030651"/>
    </source>
</evidence>
<dbReference type="Pfam" id="PF00067">
    <property type="entry name" value="p450"/>
    <property type="match status" value="1"/>
</dbReference>
<evidence type="ECO:0000256" key="3">
    <source>
        <dbReference type="ARBA" id="ARBA00023002"/>
    </source>
</evidence>
<dbReference type="CDD" id="cd11065">
    <property type="entry name" value="CYP64-like"/>
    <property type="match status" value="1"/>
</dbReference>
<organism evidence="7 8">
    <name type="scientific">Pestalotiopsis fici (strain W106-1 / CGMCC3.15140)</name>
    <dbReference type="NCBI Taxonomy" id="1229662"/>
    <lineage>
        <taxon>Eukaryota</taxon>
        <taxon>Fungi</taxon>
        <taxon>Dikarya</taxon>
        <taxon>Ascomycota</taxon>
        <taxon>Pezizomycotina</taxon>
        <taxon>Sordariomycetes</taxon>
        <taxon>Xylariomycetidae</taxon>
        <taxon>Amphisphaeriales</taxon>
        <taxon>Sporocadaceae</taxon>
        <taxon>Pestalotiopsis</taxon>
    </lineage>
</organism>
<dbReference type="PRINTS" id="PR00463">
    <property type="entry name" value="EP450I"/>
</dbReference>
<keyword evidence="2 5" id="KW-0479">Metal-binding</keyword>
<dbReference type="GO" id="GO:0016705">
    <property type="term" value="F:oxidoreductase activity, acting on paired donors, with incorporation or reduction of molecular oxygen"/>
    <property type="evidence" value="ECO:0007669"/>
    <property type="project" value="InterPro"/>
</dbReference>
<sequence>MAVSLPLLLLSSFLLVPLVLVVLRQPLWVRRRGLPLPPGPPAHALFGHLRVVPTLNPEWKFAEWSKKYQSDVLYFDMLVQKMVILNSAQAAMDLLDKRGANFSDRPRFVLFEVMGWRRTMAFMPWGPLFRLHRKILQSNLQKSSIVQYQAMQERETRTLLMGVSKQPENWEILLRRFATAVVLSIGFGVELTSDKGDYMQMAEDASYALGHGGPPAGTLVDFFPLVRHLPDWLVRNNSLKFARKWNPAVRRLHDLPYNNLLSSGKRALCLIQTLLDQREAECKDGTDTGLTVDDIKGVAVAVFAAGQDTTWASLMVFIFNMVMNPEIQEKARGLLDEVIGHERLPTFKDKSRVPYMDYIIQETLRWCPVSPLGLPHRSMEDDTYNGMFIPRGTLIYANARAMTHDKHVYQNPDKFEPERYIPKEDGGRGEPYPKGQFGFGRRICVGQHLAEASMWIVAVSLLATYDIKKALDPDGKEIVPELKLSNGLTSHPEGFPCRLVPRADRARFFGDLSRNEM</sequence>
<keyword evidence="5 6" id="KW-0349">Heme</keyword>
<dbReference type="PANTHER" id="PTHR46300:SF5">
    <property type="entry name" value="CYTOCHROME P450"/>
    <property type="match status" value="1"/>
</dbReference>
<reference evidence="8" key="1">
    <citation type="journal article" date="2015" name="BMC Genomics">
        <title>Genomic and transcriptomic analysis of the endophytic fungus Pestalotiopsis fici reveals its lifestyle and high potential for synthesis of natural products.</title>
        <authorList>
            <person name="Wang X."/>
            <person name="Zhang X."/>
            <person name="Liu L."/>
            <person name="Xiang M."/>
            <person name="Wang W."/>
            <person name="Sun X."/>
            <person name="Che Y."/>
            <person name="Guo L."/>
            <person name="Liu G."/>
            <person name="Guo L."/>
            <person name="Wang C."/>
            <person name="Yin W.B."/>
            <person name="Stadler M."/>
            <person name="Zhang X."/>
            <person name="Liu X."/>
        </authorList>
    </citation>
    <scope>NUCLEOTIDE SEQUENCE [LARGE SCALE GENOMIC DNA]</scope>
    <source>
        <strain evidence="8">W106-1 / CGMCC3.15140</strain>
    </source>
</reference>
<dbReference type="InterPro" id="IPR002401">
    <property type="entry name" value="Cyt_P450_E_grp-I"/>
</dbReference>
<evidence type="ECO:0000256" key="5">
    <source>
        <dbReference type="PIRSR" id="PIRSR602401-1"/>
    </source>
</evidence>
<evidence type="ECO:0000256" key="2">
    <source>
        <dbReference type="ARBA" id="ARBA00022723"/>
    </source>
</evidence>
<accession>W3XP67</accession>
<evidence type="ECO:0000313" key="7">
    <source>
        <dbReference type="EMBL" id="ETS87853.1"/>
    </source>
</evidence>
<dbReference type="InterPro" id="IPR050364">
    <property type="entry name" value="Cytochrome_P450_fung"/>
</dbReference>
<dbReference type="InterPro" id="IPR001128">
    <property type="entry name" value="Cyt_P450"/>
</dbReference>
<dbReference type="SUPFAM" id="SSF48264">
    <property type="entry name" value="Cytochrome P450"/>
    <property type="match status" value="1"/>
</dbReference>
<dbReference type="GO" id="GO:0020037">
    <property type="term" value="F:heme binding"/>
    <property type="evidence" value="ECO:0007669"/>
    <property type="project" value="InterPro"/>
</dbReference>
<dbReference type="Proteomes" id="UP000030651">
    <property type="component" value="Unassembled WGS sequence"/>
</dbReference>